<dbReference type="EMBL" id="JANPWB010000003">
    <property type="protein sequence ID" value="KAJ1202724.1"/>
    <property type="molecule type" value="Genomic_DNA"/>
</dbReference>
<sequence length="128" mass="14012">MLHNLALYHHVPFLQEVEAGVGHVAAVDPVDSEDEEAEDEDNRSAVIRQYFKDTQNLAQRILGMLVGSQDRGECLLEGRFPGPVLPLPHSSPPSFPVVLCFCPLNRVPTATDPRSLIVLGLWCALGSL</sequence>
<accession>A0AAV7VPW1</accession>
<evidence type="ECO:0000313" key="2">
    <source>
        <dbReference type="Proteomes" id="UP001066276"/>
    </source>
</evidence>
<reference evidence="1" key="1">
    <citation type="journal article" date="2022" name="bioRxiv">
        <title>Sequencing and chromosome-scale assembly of the giantPleurodeles waltlgenome.</title>
        <authorList>
            <person name="Brown T."/>
            <person name="Elewa A."/>
            <person name="Iarovenko S."/>
            <person name="Subramanian E."/>
            <person name="Araus A.J."/>
            <person name="Petzold A."/>
            <person name="Susuki M."/>
            <person name="Suzuki K.-i.T."/>
            <person name="Hayashi T."/>
            <person name="Toyoda A."/>
            <person name="Oliveira C."/>
            <person name="Osipova E."/>
            <person name="Leigh N.D."/>
            <person name="Simon A."/>
            <person name="Yun M.H."/>
        </authorList>
    </citation>
    <scope>NUCLEOTIDE SEQUENCE</scope>
    <source>
        <strain evidence="1">20211129_DDA</strain>
        <tissue evidence="1">Liver</tissue>
    </source>
</reference>
<protein>
    <submittedName>
        <fullName evidence="1">Uncharacterized protein</fullName>
    </submittedName>
</protein>
<evidence type="ECO:0000313" key="1">
    <source>
        <dbReference type="EMBL" id="KAJ1202724.1"/>
    </source>
</evidence>
<gene>
    <name evidence="1" type="ORF">NDU88_006521</name>
</gene>
<organism evidence="1 2">
    <name type="scientific">Pleurodeles waltl</name>
    <name type="common">Iberian ribbed newt</name>
    <dbReference type="NCBI Taxonomy" id="8319"/>
    <lineage>
        <taxon>Eukaryota</taxon>
        <taxon>Metazoa</taxon>
        <taxon>Chordata</taxon>
        <taxon>Craniata</taxon>
        <taxon>Vertebrata</taxon>
        <taxon>Euteleostomi</taxon>
        <taxon>Amphibia</taxon>
        <taxon>Batrachia</taxon>
        <taxon>Caudata</taxon>
        <taxon>Salamandroidea</taxon>
        <taxon>Salamandridae</taxon>
        <taxon>Pleurodelinae</taxon>
        <taxon>Pleurodeles</taxon>
    </lineage>
</organism>
<comment type="caution">
    <text evidence="1">The sequence shown here is derived from an EMBL/GenBank/DDBJ whole genome shotgun (WGS) entry which is preliminary data.</text>
</comment>
<dbReference type="Proteomes" id="UP001066276">
    <property type="component" value="Chromosome 2_1"/>
</dbReference>
<name>A0AAV7VPW1_PLEWA</name>
<proteinExistence type="predicted"/>
<keyword evidence="2" id="KW-1185">Reference proteome</keyword>
<dbReference type="AlphaFoldDB" id="A0AAV7VPW1"/>